<comment type="caution">
    <text evidence="13">The sequence shown here is derived from an EMBL/GenBank/DDBJ whole genome shotgun (WGS) entry which is preliminary data.</text>
</comment>
<dbReference type="Proteomes" id="UP000295717">
    <property type="component" value="Unassembled WGS sequence"/>
</dbReference>
<evidence type="ECO:0000256" key="6">
    <source>
        <dbReference type="ARBA" id="ARBA00022695"/>
    </source>
</evidence>
<reference evidence="13 14" key="1">
    <citation type="submission" date="2019-03" db="EMBL/GenBank/DDBJ databases">
        <title>Genomic Encyclopedia of Type Strains, Phase IV (KMG-IV): sequencing the most valuable type-strain genomes for metagenomic binning, comparative biology and taxonomic classification.</title>
        <authorList>
            <person name="Goeker M."/>
        </authorList>
    </citation>
    <scope>NUCLEOTIDE SEQUENCE [LARGE SCALE GENOMIC DNA]</scope>
    <source>
        <strain evidence="13 14">DSM 13587</strain>
    </source>
</reference>
<dbReference type="InterPro" id="IPR004805">
    <property type="entry name" value="DnaE2/DnaE/PolC"/>
</dbReference>
<keyword evidence="5" id="KW-0808">Transferase</keyword>
<sequence>MDPSFIHLHLHSEYSLVDGLVRIKPLVKAVAAAGMPAVAVTDQCNLFGLVRFYKAALGAGLKPIAGADLWVRNPDDANKPHRLVLLVQDRQGYGNLTRLISRGYVEGQHLGVPLVEPGWIESSAAGLIALSGGPQGDVAQALLNGRPEVAERLLDRWLAAFGDRYYLELIRTGREQEAELVEASVALAIRRGVPVVATNDVRFLAASDFDAHEARVCIHDGRTLDDPRRPRLYSEEQYLRTPAEMLELFADLPEALANSVEIAKRCNLELTLGKNYLPDFPVPTGMTIDAFFAEQSRQGLDQRLERILDPRSPDFAAQRRPYDERLELELAVIVQMGFPGYFLIVADFIQWAKDNGIPVGPGRGSGAGSLVAYALKITDLDPIEHDLLFERFLNPERVSMPDFDIDFCMERRDEVIDYVAGKYGREAVSQIITFGTMAAKAVVRDVGRVMGHPYGFVDKVAKMVPFELGMTLTKALAESEDLKRAYEDDEEVRALIDMARKLEGLARNAGKHAGGVVIAPTLLTDFSPLYCEPGGVNLVTQFDKDDVEQVGLVKFDFLGLRTLTIIDWALKTINAGRAAKGEPPLDIDRIDPHDALAFALLKQCQTTAVFQLESRGMKELIKKLQPDSFDDITALVALFRPGPLQSGMVDDFIERKHGRAELAYPHPDLEPILKPTYGIILYQEQVMQIAQVLAGYSLGGADLLRRAMGKKKKEEMDKQRATFEQGAVARGVDGGVATHIFDLMEYFSGYGFNKCVVGDTLVADPVTGERRQIKEIYRHGIGSVASLMTNHRMGQSPVVQVMENGIKPVFRLRTSLGKTLRATGNHPLLTATGWKRLDELKVGDRIASPARLPIEGQERWPEHELITLGWVLSEGNTCHPSGFYFYNKDEVARDDFLAAACVFPDTQPTVRLRPERADTWCVYVGTGRDTRIRVGAGHSFTPRSGARLWLEELGMIGHKAPDKHFPAGVFRLDNACLAVLLGRLWSGDGYIASTTGKDMIPYLASASQRLAGETQHLLLRLGIVSRLTEKYFAYKDGRIGYTLHLVGRRSIETFVQVIGSHLVGRDVQLNALREYLAKTPADRESIDTLPPEIKDSVRHHKEASGLTWDQLAERSGVCIKEFYGTPKTHKKGFRRATICKLADFFGAEDLRQATEAEIFWERIVAIESDGAAMTYDMEVDHTHNFVADDIIVHNSHSAAYALVSYQTLWLKAHYSAAFMAAVLSADMDNTDKVVTLIDECRVMKLAVEPPTINRSDYHFTIADDKTVIYGMGAIKGVGESAIESMLAARSEGGAFRDLWDFCCRIDLQKVNRRVLEALIRAGALDGLGPNRATLMAHLPLALKAAEQHRSTQATGQVDLFGALEPTAAPAPDPQLISEIRADWDDEQRLQGEKETLGLYLTGHPIDRYEDELKAMGGPRIARLLETDREQGRRDRRDREKRTIAGLVVSVRHGKTPRGRMGSVLLDDRTGRVEVTVFSELYDQVRNLLVPDQILSVTGSLNFDEFRDAWSVRADSIRTFEQAREAAADHLALILDLSDPLAYAEGVARVTSLQETLAAFRDGDLPVRLRYRRPGAVGELVLGNAWRVQPADALLKRLRQLLGAQAVKVSYERAVQPAPMMTAPPRLVAVS</sequence>
<evidence type="ECO:0000256" key="2">
    <source>
        <dbReference type="ARBA" id="ARBA00012417"/>
    </source>
</evidence>
<name>A0A4V2V1G2_9GAMM</name>
<keyword evidence="9 13" id="KW-0239">DNA-directed DNA polymerase</keyword>
<dbReference type="SUPFAM" id="SSF51294">
    <property type="entry name" value="Hedgehog/intein (Hint) domain"/>
    <property type="match status" value="1"/>
</dbReference>
<dbReference type="SMART" id="SM00306">
    <property type="entry name" value="HintN"/>
    <property type="match status" value="1"/>
</dbReference>
<comment type="catalytic activity">
    <reaction evidence="11">
        <text>DNA(n) + a 2'-deoxyribonucleoside 5'-triphosphate = DNA(n+1) + diphosphate</text>
        <dbReference type="Rhea" id="RHEA:22508"/>
        <dbReference type="Rhea" id="RHEA-COMP:17339"/>
        <dbReference type="Rhea" id="RHEA-COMP:17340"/>
        <dbReference type="ChEBI" id="CHEBI:33019"/>
        <dbReference type="ChEBI" id="CHEBI:61560"/>
        <dbReference type="ChEBI" id="CHEBI:173112"/>
        <dbReference type="EC" id="2.7.7.7"/>
    </reaction>
</comment>
<evidence type="ECO:0000256" key="4">
    <source>
        <dbReference type="ARBA" id="ARBA00022490"/>
    </source>
</evidence>
<dbReference type="SUPFAM" id="SSF55608">
    <property type="entry name" value="Homing endonucleases"/>
    <property type="match status" value="1"/>
</dbReference>
<dbReference type="InterPro" id="IPR036844">
    <property type="entry name" value="Hint_dom_sf"/>
</dbReference>
<dbReference type="Pfam" id="PF20914">
    <property type="entry name" value="DNA_pol_IIIA_C"/>
    <property type="match status" value="1"/>
</dbReference>
<dbReference type="NCBIfam" id="TIGR01445">
    <property type="entry name" value="intein_Nterm"/>
    <property type="match status" value="1"/>
</dbReference>
<dbReference type="EC" id="2.7.7.7" evidence="2"/>
<keyword evidence="7" id="KW-0235">DNA replication</keyword>
<dbReference type="InterPro" id="IPR003587">
    <property type="entry name" value="Hint_dom_N"/>
</dbReference>
<dbReference type="InterPro" id="IPR006141">
    <property type="entry name" value="Intein_N"/>
</dbReference>
<comment type="subcellular location">
    <subcellularLocation>
        <location evidence="1">Cytoplasm</location>
    </subcellularLocation>
</comment>
<dbReference type="PROSITE" id="PS50819">
    <property type="entry name" value="INTEIN_ENDONUCLEASE"/>
    <property type="match status" value="1"/>
</dbReference>
<dbReference type="InterPro" id="IPR041931">
    <property type="entry name" value="DNA_pol3_alpha_thumb_dom"/>
</dbReference>
<keyword evidence="10" id="KW-0651">Protein splicing</keyword>
<dbReference type="PANTHER" id="PTHR32294">
    <property type="entry name" value="DNA POLYMERASE III SUBUNIT ALPHA"/>
    <property type="match status" value="1"/>
</dbReference>
<evidence type="ECO:0000256" key="7">
    <source>
        <dbReference type="ARBA" id="ARBA00022705"/>
    </source>
</evidence>
<dbReference type="InterPro" id="IPR004860">
    <property type="entry name" value="LAGLIDADG_dom"/>
</dbReference>
<dbReference type="InterPro" id="IPR004013">
    <property type="entry name" value="PHP_dom"/>
</dbReference>
<dbReference type="Pfam" id="PF17657">
    <property type="entry name" value="DNA_pol3_finger"/>
    <property type="match status" value="1"/>
</dbReference>
<dbReference type="InterPro" id="IPR030934">
    <property type="entry name" value="Intein_C"/>
</dbReference>
<evidence type="ECO:0000256" key="3">
    <source>
        <dbReference type="ARBA" id="ARBA00019114"/>
    </source>
</evidence>
<gene>
    <name evidence="13" type="ORF">EDC35_105306</name>
</gene>
<evidence type="ECO:0000256" key="1">
    <source>
        <dbReference type="ARBA" id="ARBA00004496"/>
    </source>
</evidence>
<dbReference type="GO" id="GO:0003887">
    <property type="term" value="F:DNA-directed DNA polymerase activity"/>
    <property type="evidence" value="ECO:0007669"/>
    <property type="project" value="UniProtKB-KW"/>
</dbReference>
<dbReference type="InterPro" id="IPR003586">
    <property type="entry name" value="Hint_dom_C"/>
</dbReference>
<dbReference type="RefSeq" id="WP_132977462.1">
    <property type="nucleotide sequence ID" value="NZ_SMAO01000005.1"/>
</dbReference>
<evidence type="ECO:0000256" key="5">
    <source>
        <dbReference type="ARBA" id="ARBA00022679"/>
    </source>
</evidence>
<dbReference type="InterPro" id="IPR003141">
    <property type="entry name" value="Pol/His_phosphatase_N"/>
</dbReference>
<accession>A0A4V2V1G2</accession>
<proteinExistence type="predicted"/>
<feature type="domain" description="DOD-type homing endonuclease" evidence="12">
    <location>
        <begin position="867"/>
        <end position="1023"/>
    </location>
</feature>
<dbReference type="SMART" id="SM00305">
    <property type="entry name" value="HintC"/>
    <property type="match status" value="1"/>
</dbReference>
<dbReference type="InterPro" id="IPR029460">
    <property type="entry name" value="DNAPol_HHH"/>
</dbReference>
<evidence type="ECO:0000256" key="10">
    <source>
        <dbReference type="ARBA" id="ARBA00023000"/>
    </source>
</evidence>
<dbReference type="CDD" id="cd00081">
    <property type="entry name" value="Hint"/>
    <property type="match status" value="2"/>
</dbReference>
<dbReference type="NCBIfam" id="TIGR01443">
    <property type="entry name" value="intein_Cterm"/>
    <property type="match status" value="1"/>
</dbReference>
<dbReference type="InterPro" id="IPR004042">
    <property type="entry name" value="Intein_endonuc_central"/>
</dbReference>
<protein>
    <recommendedName>
        <fullName evidence="3">DNA polymerase III subunit alpha</fullName>
        <ecNumber evidence="2">2.7.7.7</ecNumber>
    </recommendedName>
</protein>
<dbReference type="PANTHER" id="PTHR32294:SF0">
    <property type="entry name" value="DNA POLYMERASE III SUBUNIT ALPHA"/>
    <property type="match status" value="1"/>
</dbReference>
<dbReference type="Pfam" id="PF14528">
    <property type="entry name" value="LAGLIDADG_3"/>
    <property type="match status" value="1"/>
</dbReference>
<keyword evidence="4" id="KW-0963">Cytoplasm</keyword>
<keyword evidence="8" id="KW-0068">Autocatalytic cleavage</keyword>
<dbReference type="PRINTS" id="PR00379">
    <property type="entry name" value="INTEIN"/>
</dbReference>
<dbReference type="Gene3D" id="3.10.28.10">
    <property type="entry name" value="Homing endonucleases"/>
    <property type="match status" value="1"/>
</dbReference>
<dbReference type="OrthoDB" id="9803237at2"/>
<dbReference type="Pfam" id="PF02811">
    <property type="entry name" value="PHP"/>
    <property type="match status" value="1"/>
</dbReference>
<evidence type="ECO:0000256" key="8">
    <source>
        <dbReference type="ARBA" id="ARBA00022813"/>
    </source>
</evidence>
<evidence type="ECO:0000256" key="9">
    <source>
        <dbReference type="ARBA" id="ARBA00022932"/>
    </source>
</evidence>
<dbReference type="GO" id="GO:0005737">
    <property type="term" value="C:cytoplasm"/>
    <property type="evidence" value="ECO:0007669"/>
    <property type="project" value="UniProtKB-SubCell"/>
</dbReference>
<dbReference type="PROSITE" id="PS50817">
    <property type="entry name" value="INTEIN_N_TER"/>
    <property type="match status" value="1"/>
</dbReference>
<dbReference type="InterPro" id="IPR027434">
    <property type="entry name" value="Homing_endonucl"/>
</dbReference>
<dbReference type="InterPro" id="IPR011708">
    <property type="entry name" value="DNA_pol3_alpha_NTPase_dom"/>
</dbReference>
<dbReference type="Gene3D" id="1.10.150.870">
    <property type="match status" value="1"/>
</dbReference>
<dbReference type="GO" id="GO:0008408">
    <property type="term" value="F:3'-5' exonuclease activity"/>
    <property type="evidence" value="ECO:0007669"/>
    <property type="project" value="InterPro"/>
</dbReference>
<dbReference type="InterPro" id="IPR004365">
    <property type="entry name" value="NA-bd_OB_tRNA"/>
</dbReference>
<dbReference type="SMART" id="SM00481">
    <property type="entry name" value="POLIIIAc"/>
    <property type="match status" value="1"/>
</dbReference>
<dbReference type="CDD" id="cd04485">
    <property type="entry name" value="DnaE_OBF"/>
    <property type="match status" value="1"/>
</dbReference>
<dbReference type="Pfam" id="PF14579">
    <property type="entry name" value="HHH_6"/>
    <property type="match status" value="1"/>
</dbReference>
<evidence type="ECO:0000313" key="14">
    <source>
        <dbReference type="Proteomes" id="UP000295717"/>
    </source>
</evidence>
<keyword evidence="14" id="KW-1185">Reference proteome</keyword>
<evidence type="ECO:0000313" key="13">
    <source>
        <dbReference type="EMBL" id="TCT20862.1"/>
    </source>
</evidence>
<dbReference type="Pfam" id="PF01336">
    <property type="entry name" value="tRNA_anti-codon"/>
    <property type="match status" value="1"/>
</dbReference>
<dbReference type="SUPFAM" id="SSF89550">
    <property type="entry name" value="PHP domain-like"/>
    <property type="match status" value="1"/>
</dbReference>
<dbReference type="InterPro" id="IPR006142">
    <property type="entry name" value="INTEIN"/>
</dbReference>
<dbReference type="Gene3D" id="3.20.20.140">
    <property type="entry name" value="Metal-dependent hydrolases"/>
    <property type="match status" value="1"/>
</dbReference>
<dbReference type="NCBIfam" id="NF004226">
    <property type="entry name" value="PRK05673.1"/>
    <property type="match status" value="1"/>
</dbReference>
<dbReference type="FunFam" id="1.10.10.1600:FF:000001">
    <property type="entry name" value="DNA polymerase III subunit alpha"/>
    <property type="match status" value="1"/>
</dbReference>
<dbReference type="InterPro" id="IPR049821">
    <property type="entry name" value="PolIIIA_DnaE1_PHP"/>
</dbReference>
<dbReference type="GO" id="GO:0006260">
    <property type="term" value="P:DNA replication"/>
    <property type="evidence" value="ECO:0007669"/>
    <property type="project" value="UniProtKB-KW"/>
</dbReference>
<dbReference type="GO" id="GO:0003676">
    <property type="term" value="F:nucleic acid binding"/>
    <property type="evidence" value="ECO:0007669"/>
    <property type="project" value="InterPro"/>
</dbReference>
<dbReference type="Pfam" id="PF07733">
    <property type="entry name" value="DNA_pol3_alpha"/>
    <property type="match status" value="1"/>
</dbReference>
<dbReference type="Gene3D" id="1.10.10.1600">
    <property type="entry name" value="Bacterial DNA polymerase III alpha subunit, thumb domain"/>
    <property type="match status" value="1"/>
</dbReference>
<dbReference type="EMBL" id="SMAO01000005">
    <property type="protein sequence ID" value="TCT20862.1"/>
    <property type="molecule type" value="Genomic_DNA"/>
</dbReference>
<dbReference type="Pfam" id="PF14890">
    <property type="entry name" value="Intein_splicing"/>
    <property type="match status" value="1"/>
</dbReference>
<dbReference type="GO" id="GO:0004519">
    <property type="term" value="F:endonuclease activity"/>
    <property type="evidence" value="ECO:0007669"/>
    <property type="project" value="InterPro"/>
</dbReference>
<dbReference type="InterPro" id="IPR016195">
    <property type="entry name" value="Pol/histidinol_Pase-like"/>
</dbReference>
<evidence type="ECO:0000256" key="11">
    <source>
        <dbReference type="ARBA" id="ARBA00049244"/>
    </source>
</evidence>
<keyword evidence="6" id="KW-0548">Nucleotidyltransferase</keyword>
<dbReference type="InterPro" id="IPR040982">
    <property type="entry name" value="DNA_pol3_finger"/>
</dbReference>
<dbReference type="Gene3D" id="2.170.16.10">
    <property type="entry name" value="Hedgehog/Intein (Hint) domain"/>
    <property type="match status" value="1"/>
</dbReference>
<dbReference type="NCBIfam" id="TIGR00594">
    <property type="entry name" value="polc"/>
    <property type="match status" value="1"/>
</dbReference>
<dbReference type="GO" id="GO:0016539">
    <property type="term" value="P:intein-mediated protein splicing"/>
    <property type="evidence" value="ECO:0007669"/>
    <property type="project" value="InterPro"/>
</dbReference>
<dbReference type="CDD" id="cd07433">
    <property type="entry name" value="PHP_PolIIIA_DnaE1"/>
    <property type="match status" value="1"/>
</dbReference>
<dbReference type="InterPro" id="IPR048472">
    <property type="entry name" value="DNA_pol_IIIA_C"/>
</dbReference>
<organism evidence="13 14">
    <name type="scientific">Thiobaca trueperi</name>
    <dbReference type="NCBI Taxonomy" id="127458"/>
    <lineage>
        <taxon>Bacteria</taxon>
        <taxon>Pseudomonadati</taxon>
        <taxon>Pseudomonadota</taxon>
        <taxon>Gammaproteobacteria</taxon>
        <taxon>Chromatiales</taxon>
        <taxon>Chromatiaceae</taxon>
        <taxon>Thiobaca</taxon>
    </lineage>
</organism>
<dbReference type="PROSITE" id="PS50818">
    <property type="entry name" value="INTEIN_C_TER"/>
    <property type="match status" value="1"/>
</dbReference>
<evidence type="ECO:0000259" key="12">
    <source>
        <dbReference type="PROSITE" id="PS50819"/>
    </source>
</evidence>